<feature type="domain" description="Chitin-binding type-2" evidence="2">
    <location>
        <begin position="32"/>
        <end position="89"/>
    </location>
</feature>
<dbReference type="GO" id="GO:0005576">
    <property type="term" value="C:extracellular region"/>
    <property type="evidence" value="ECO:0007669"/>
    <property type="project" value="InterPro"/>
</dbReference>
<feature type="signal peptide" evidence="1">
    <location>
        <begin position="1"/>
        <end position="24"/>
    </location>
</feature>
<dbReference type="InterPro" id="IPR002557">
    <property type="entry name" value="Chitin-bd_dom"/>
</dbReference>
<protein>
    <submittedName>
        <fullName evidence="3">Chondroitin proteoglycan 2</fullName>
    </submittedName>
</protein>
<dbReference type="Pfam" id="PF01607">
    <property type="entry name" value="CBM_14"/>
    <property type="match status" value="1"/>
</dbReference>
<dbReference type="Gene3D" id="2.170.140.10">
    <property type="entry name" value="Chitin binding domain"/>
    <property type="match status" value="1"/>
</dbReference>
<dbReference type="SUPFAM" id="SSF57625">
    <property type="entry name" value="Invertebrate chitin-binding proteins"/>
    <property type="match status" value="1"/>
</dbReference>
<feature type="chain" id="PRO_5012759375" evidence="1">
    <location>
        <begin position="25"/>
        <end position="154"/>
    </location>
</feature>
<dbReference type="PROSITE" id="PS50940">
    <property type="entry name" value="CHIT_BIND_II"/>
    <property type="match status" value="1"/>
</dbReference>
<dbReference type="SMART" id="SM00494">
    <property type="entry name" value="ChtBD2"/>
    <property type="match status" value="1"/>
</dbReference>
<dbReference type="Proteomes" id="UP000198287">
    <property type="component" value="Unassembled WGS sequence"/>
</dbReference>
<reference evidence="3 4" key="1">
    <citation type="submission" date="2015-12" db="EMBL/GenBank/DDBJ databases">
        <title>The genome of Folsomia candida.</title>
        <authorList>
            <person name="Faddeeva A."/>
            <person name="Derks M.F."/>
            <person name="Anvar Y."/>
            <person name="Smit S."/>
            <person name="Van Straalen N."/>
            <person name="Roelofs D."/>
        </authorList>
    </citation>
    <scope>NUCLEOTIDE SEQUENCE [LARGE SCALE GENOMIC DNA]</scope>
    <source>
        <strain evidence="3 4">VU population</strain>
        <tissue evidence="3">Whole body</tissue>
    </source>
</reference>
<organism evidence="3 4">
    <name type="scientific">Folsomia candida</name>
    <name type="common">Springtail</name>
    <dbReference type="NCBI Taxonomy" id="158441"/>
    <lineage>
        <taxon>Eukaryota</taxon>
        <taxon>Metazoa</taxon>
        <taxon>Ecdysozoa</taxon>
        <taxon>Arthropoda</taxon>
        <taxon>Hexapoda</taxon>
        <taxon>Collembola</taxon>
        <taxon>Entomobryomorpha</taxon>
        <taxon>Isotomoidea</taxon>
        <taxon>Isotomidae</taxon>
        <taxon>Proisotominae</taxon>
        <taxon>Folsomia</taxon>
    </lineage>
</organism>
<accession>A0A226EP95</accession>
<dbReference type="InterPro" id="IPR036508">
    <property type="entry name" value="Chitin-bd_dom_sf"/>
</dbReference>
<comment type="caution">
    <text evidence="3">The sequence shown here is derived from an EMBL/GenBank/DDBJ whole genome shotgun (WGS) entry which is preliminary data.</text>
</comment>
<proteinExistence type="predicted"/>
<dbReference type="AlphaFoldDB" id="A0A226EP95"/>
<keyword evidence="4" id="KW-1185">Reference proteome</keyword>
<evidence type="ECO:0000256" key="1">
    <source>
        <dbReference type="SAM" id="SignalP"/>
    </source>
</evidence>
<evidence type="ECO:0000313" key="3">
    <source>
        <dbReference type="EMBL" id="OXA59028.1"/>
    </source>
</evidence>
<keyword evidence="1" id="KW-0732">Signal</keyword>
<evidence type="ECO:0000313" key="4">
    <source>
        <dbReference type="Proteomes" id="UP000198287"/>
    </source>
</evidence>
<name>A0A226EP95_FOLCA</name>
<dbReference type="GO" id="GO:0008061">
    <property type="term" value="F:chitin binding"/>
    <property type="evidence" value="ECO:0007669"/>
    <property type="project" value="InterPro"/>
</dbReference>
<dbReference type="OrthoDB" id="6020543at2759"/>
<evidence type="ECO:0000259" key="2">
    <source>
        <dbReference type="PROSITE" id="PS50940"/>
    </source>
</evidence>
<gene>
    <name evidence="3" type="ORF">Fcan01_05526</name>
</gene>
<dbReference type="EMBL" id="LNIX01000002">
    <property type="protein sequence ID" value="OXA59028.1"/>
    <property type="molecule type" value="Genomic_DNA"/>
</dbReference>
<sequence>MSKRSLKLCCLLLMIFQIFQTGLGNWVEPQAYKSCPHQGILNISFRNYCEIYNTCENGNSRLESCPDGLYFHAAKGLCDFPRNVKGCEPMDSFAPTTAKPSRQIVDVIQQNFDCDPVDVIVKRRGKRRCKVQVICSNGISFVLKRCMQTISLRI</sequence>